<dbReference type="Proteomes" id="UP000075787">
    <property type="component" value="Unassembled WGS sequence"/>
</dbReference>
<keyword evidence="1" id="KW-1133">Transmembrane helix</keyword>
<reference evidence="2 3" key="1">
    <citation type="submission" date="2015-12" db="EMBL/GenBank/DDBJ databases">
        <title>Genome sequence of Tistrella mobilis MCCC 1A02139.</title>
        <authorList>
            <person name="Lu L."/>
            <person name="Lai Q."/>
            <person name="Shao Z."/>
            <person name="Qian P."/>
        </authorList>
    </citation>
    <scope>NUCLEOTIDE SEQUENCE [LARGE SCALE GENOMIC DNA]</scope>
    <source>
        <strain evidence="2 3">MCCC 1A02139</strain>
    </source>
</reference>
<proteinExistence type="predicted"/>
<feature type="transmembrane region" description="Helical" evidence="1">
    <location>
        <begin position="232"/>
        <end position="250"/>
    </location>
</feature>
<evidence type="ECO:0000256" key="1">
    <source>
        <dbReference type="SAM" id="Phobius"/>
    </source>
</evidence>
<feature type="transmembrane region" description="Helical" evidence="1">
    <location>
        <begin position="47"/>
        <end position="67"/>
    </location>
</feature>
<feature type="transmembrane region" description="Helical" evidence="1">
    <location>
        <begin position="107"/>
        <end position="125"/>
    </location>
</feature>
<organism evidence="2 3">
    <name type="scientific">Tistrella mobilis</name>
    <dbReference type="NCBI Taxonomy" id="171437"/>
    <lineage>
        <taxon>Bacteria</taxon>
        <taxon>Pseudomonadati</taxon>
        <taxon>Pseudomonadota</taxon>
        <taxon>Alphaproteobacteria</taxon>
        <taxon>Geminicoccales</taxon>
        <taxon>Geminicoccaceae</taxon>
        <taxon>Tistrella</taxon>
    </lineage>
</organism>
<feature type="transmembrane region" description="Helical" evidence="1">
    <location>
        <begin position="79"/>
        <end position="101"/>
    </location>
</feature>
<dbReference type="RefSeq" id="WP_062770659.1">
    <property type="nucleotide sequence ID" value="NZ_CP121045.1"/>
</dbReference>
<evidence type="ECO:0000313" key="3">
    <source>
        <dbReference type="Proteomes" id="UP000075787"/>
    </source>
</evidence>
<dbReference type="EMBL" id="LPZR01000230">
    <property type="protein sequence ID" value="KYO49260.1"/>
    <property type="molecule type" value="Genomic_DNA"/>
</dbReference>
<keyword evidence="1" id="KW-0812">Transmembrane</keyword>
<comment type="caution">
    <text evidence="2">The sequence shown here is derived from an EMBL/GenBank/DDBJ whole genome shotgun (WGS) entry which is preliminary data.</text>
</comment>
<feature type="transmembrane region" description="Helical" evidence="1">
    <location>
        <begin position="285"/>
        <end position="304"/>
    </location>
</feature>
<evidence type="ECO:0008006" key="4">
    <source>
        <dbReference type="Google" id="ProtNLM"/>
    </source>
</evidence>
<feature type="transmembrane region" description="Helical" evidence="1">
    <location>
        <begin position="167"/>
        <end position="188"/>
    </location>
</feature>
<dbReference type="AlphaFoldDB" id="A0A162JIC8"/>
<name>A0A162JIC8_9PROT</name>
<dbReference type="OrthoDB" id="4176007at2"/>
<dbReference type="GeneID" id="97240920"/>
<gene>
    <name evidence="2" type="ORF">AUP44_18415</name>
</gene>
<sequence>MTDADADRYAHARPLVLAGLAATMVYNVTSAAKEVYAGHVLQTVDPFVLITACFGLVILLFQVIDRAGGGQPSVYTPRVMRALVMVNLTTAGAWLGIYLALRWLEPAVAGGLSGGVGPLAVLAWRRFAGIRTTLAEAASGAGILAACLLLAWSAAEGQGEVIAATPVETALGLVAATAGGISATLTSVWAKKLSLAGLGPSAIMARRFWLLVGFCGAVAWATGRFAGPMPSVETVAGIGLLGVALPLYALQVGIRYGRIFHVNVIVGLCPLFTLAFQAFSAWNHWSPLTVAGVALLVAAGYLGLMRPRRAGPALAAGDAP</sequence>
<keyword evidence="1" id="KW-0472">Membrane</keyword>
<feature type="transmembrane region" description="Helical" evidence="1">
    <location>
        <begin position="208"/>
        <end position="226"/>
    </location>
</feature>
<evidence type="ECO:0000313" key="2">
    <source>
        <dbReference type="EMBL" id="KYO49260.1"/>
    </source>
</evidence>
<feature type="transmembrane region" description="Helical" evidence="1">
    <location>
        <begin position="137"/>
        <end position="155"/>
    </location>
</feature>
<accession>A0A162JIC8</accession>
<feature type="transmembrane region" description="Helical" evidence="1">
    <location>
        <begin position="262"/>
        <end position="279"/>
    </location>
</feature>
<protein>
    <recommendedName>
        <fullName evidence="4">EamA domain-containing protein</fullName>
    </recommendedName>
</protein>